<evidence type="ECO:0000256" key="1">
    <source>
        <dbReference type="ARBA" id="ARBA00023015"/>
    </source>
</evidence>
<evidence type="ECO:0000259" key="5">
    <source>
        <dbReference type="PROSITE" id="PS01124"/>
    </source>
</evidence>
<accession>A0AA97AKX8</accession>
<dbReference type="PANTHER" id="PTHR46796:SF6">
    <property type="entry name" value="ARAC SUBFAMILY"/>
    <property type="match status" value="1"/>
</dbReference>
<keyword evidence="2" id="KW-0238">DNA-binding</keyword>
<dbReference type="PANTHER" id="PTHR46796">
    <property type="entry name" value="HTH-TYPE TRANSCRIPTIONAL ACTIVATOR RHAS-RELATED"/>
    <property type="match status" value="1"/>
</dbReference>
<feature type="region of interest" description="Disordered" evidence="4">
    <location>
        <begin position="1"/>
        <end position="22"/>
    </location>
</feature>
<sequence length="253" mass="29016">MRERERRCSPSPNKCCCQRGSNHRQKSSTWQKRASKLSIGWSDALRIRYFQLYLFHPSLSRTHVKYLQQIAIEHDLGTETKLAHRVIFPDPTITQIAHLLKGELLNQGLAGTLFAESLKNLLAVHLLRHYCESQPRSKKLLLPGNSLDAVKLKQIQDYIEDHLADEIGLETMATLVPMSQFHFARAFKAAVGETPHRYLTQRRIERAKVLLTVTKLAIAEVAYRVGFSNQSHFTAHFRKATGVTPREYRLQCS</sequence>
<dbReference type="InterPro" id="IPR050204">
    <property type="entry name" value="AraC_XylS_family_regulators"/>
</dbReference>
<dbReference type="InterPro" id="IPR009057">
    <property type="entry name" value="Homeodomain-like_sf"/>
</dbReference>
<dbReference type="PROSITE" id="PS01124">
    <property type="entry name" value="HTH_ARAC_FAMILY_2"/>
    <property type="match status" value="1"/>
</dbReference>
<dbReference type="GO" id="GO:0003700">
    <property type="term" value="F:DNA-binding transcription factor activity"/>
    <property type="evidence" value="ECO:0007669"/>
    <property type="project" value="InterPro"/>
</dbReference>
<evidence type="ECO:0000256" key="3">
    <source>
        <dbReference type="ARBA" id="ARBA00023163"/>
    </source>
</evidence>
<dbReference type="PRINTS" id="PR00032">
    <property type="entry name" value="HTHARAC"/>
</dbReference>
<feature type="domain" description="HTH araC/xylS-type" evidence="5">
    <location>
        <begin position="153"/>
        <end position="251"/>
    </location>
</feature>
<dbReference type="AlphaFoldDB" id="A0AA97AKX8"/>
<organism evidence="6">
    <name type="scientific">Leptolyngbya sp. NK1-12</name>
    <dbReference type="NCBI Taxonomy" id="2547451"/>
    <lineage>
        <taxon>Bacteria</taxon>
        <taxon>Bacillati</taxon>
        <taxon>Cyanobacteriota</taxon>
        <taxon>Cyanophyceae</taxon>
        <taxon>Leptolyngbyales</taxon>
        <taxon>Leptolyngbyaceae</taxon>
        <taxon>Leptolyngbya group</taxon>
        <taxon>Leptolyngbya</taxon>
    </lineage>
</organism>
<dbReference type="PROSITE" id="PS00041">
    <property type="entry name" value="HTH_ARAC_FAMILY_1"/>
    <property type="match status" value="1"/>
</dbReference>
<keyword evidence="1" id="KW-0805">Transcription regulation</keyword>
<reference evidence="6" key="1">
    <citation type="submission" date="2020-05" db="EMBL/GenBank/DDBJ databases">
        <authorList>
            <person name="Zhu T."/>
            <person name="Keshari N."/>
            <person name="Lu X."/>
        </authorList>
    </citation>
    <scope>NUCLEOTIDE SEQUENCE</scope>
    <source>
        <strain evidence="6">NK1-12</strain>
    </source>
</reference>
<dbReference type="GO" id="GO:0043565">
    <property type="term" value="F:sequence-specific DNA binding"/>
    <property type="evidence" value="ECO:0007669"/>
    <property type="project" value="InterPro"/>
</dbReference>
<evidence type="ECO:0000313" key="6">
    <source>
        <dbReference type="EMBL" id="WNZ26761.1"/>
    </source>
</evidence>
<keyword evidence="3" id="KW-0804">Transcription</keyword>
<name>A0AA97AKX8_9CYAN</name>
<protein>
    <submittedName>
        <fullName evidence="6">Helix-turn-helix transcriptional regulator</fullName>
    </submittedName>
</protein>
<dbReference type="EMBL" id="CP053586">
    <property type="protein sequence ID" value="WNZ26761.1"/>
    <property type="molecule type" value="Genomic_DNA"/>
</dbReference>
<proteinExistence type="predicted"/>
<evidence type="ECO:0000256" key="4">
    <source>
        <dbReference type="SAM" id="MobiDB-lite"/>
    </source>
</evidence>
<dbReference type="InterPro" id="IPR018060">
    <property type="entry name" value="HTH_AraC"/>
</dbReference>
<gene>
    <name evidence="6" type="ORF">HJG54_23550</name>
</gene>
<dbReference type="Pfam" id="PF12833">
    <property type="entry name" value="HTH_18"/>
    <property type="match status" value="1"/>
</dbReference>
<dbReference type="InterPro" id="IPR018062">
    <property type="entry name" value="HTH_AraC-typ_CS"/>
</dbReference>
<dbReference type="SMART" id="SM00342">
    <property type="entry name" value="HTH_ARAC"/>
    <property type="match status" value="1"/>
</dbReference>
<dbReference type="InterPro" id="IPR020449">
    <property type="entry name" value="Tscrpt_reg_AraC-type_HTH"/>
</dbReference>
<evidence type="ECO:0000256" key="2">
    <source>
        <dbReference type="ARBA" id="ARBA00023125"/>
    </source>
</evidence>
<dbReference type="SUPFAM" id="SSF46689">
    <property type="entry name" value="Homeodomain-like"/>
    <property type="match status" value="2"/>
</dbReference>
<dbReference type="Gene3D" id="1.10.10.60">
    <property type="entry name" value="Homeodomain-like"/>
    <property type="match status" value="2"/>
</dbReference>